<dbReference type="SUPFAM" id="SSF103473">
    <property type="entry name" value="MFS general substrate transporter"/>
    <property type="match status" value="1"/>
</dbReference>
<dbReference type="Pfam" id="PF07690">
    <property type="entry name" value="MFS_1"/>
    <property type="match status" value="2"/>
</dbReference>
<dbReference type="GO" id="GO:0005886">
    <property type="term" value="C:plasma membrane"/>
    <property type="evidence" value="ECO:0007669"/>
    <property type="project" value="UniProtKB-SubCell"/>
</dbReference>
<evidence type="ECO:0000259" key="6">
    <source>
        <dbReference type="PROSITE" id="PS50850"/>
    </source>
</evidence>
<feature type="transmembrane region" description="Helical" evidence="5">
    <location>
        <begin position="116"/>
        <end position="137"/>
    </location>
</feature>
<dbReference type="InterPro" id="IPR005829">
    <property type="entry name" value="Sugar_transporter_CS"/>
</dbReference>
<evidence type="ECO:0000256" key="4">
    <source>
        <dbReference type="ARBA" id="ARBA00023136"/>
    </source>
</evidence>
<dbReference type="Gene3D" id="1.20.1250.20">
    <property type="entry name" value="MFS general substrate transporter like domains"/>
    <property type="match status" value="2"/>
</dbReference>
<keyword evidence="3 5" id="KW-1133">Transmembrane helix</keyword>
<comment type="subcellular location">
    <subcellularLocation>
        <location evidence="1">Cell membrane</location>
        <topology evidence="1">Multi-pass membrane protein</topology>
    </subcellularLocation>
</comment>
<name>A0A1I5DWN2_9MICO</name>
<keyword evidence="8" id="KW-1185">Reference proteome</keyword>
<feature type="transmembrane region" description="Helical" evidence="5">
    <location>
        <begin position="94"/>
        <end position="110"/>
    </location>
</feature>
<sequence>MSAPTVVEAPSGPWYRGATKNQWRAFAGAYLGWMLDVMDLIIFSFVISYVIAEFGADAGAAGLVASGTLIASAFGGIVFGFLADRIGRTKSMMLSILCYSIGTLLCGFAPNLQMLFVFRIIVGLGVGGEWGAGAALVSETWPARHRGKVMAWVQSAFATGYALAAVVAAIAIPLGGWRWAFFVGVIPAILAFWVRHNTEESDIWKKTQRVSAAGAVKKLFAEHRRVVLACLGFTAAASCGYWGLFTWVPSYLSTPTADGGQGLDLLKSTTWIIIMQVGAAAGFISFGYISDRIGRRKTFMFFFVAAAVMVPVFMLVRGDVAVIIFGACMAFVGTGFYSGFGPTFAELFPTEIRAFAQGFIYNTGRAISALAPAMVGFLLLTFGPTVALGSTAGFYLLAAILVFFFLPETRGKVLESDSVESSSPATNGGTGVAA</sequence>
<dbReference type="InterPro" id="IPR036259">
    <property type="entry name" value="MFS_trans_sf"/>
</dbReference>
<feature type="transmembrane region" description="Helical" evidence="5">
    <location>
        <begin position="30"/>
        <end position="52"/>
    </location>
</feature>
<dbReference type="RefSeq" id="WP_090713121.1">
    <property type="nucleotide sequence ID" value="NZ_FOVM01000011.1"/>
</dbReference>
<dbReference type="PANTHER" id="PTHR23508">
    <property type="entry name" value="CARBOXYLIC ACID TRANSPORTER PROTEIN HOMOLOG"/>
    <property type="match status" value="1"/>
</dbReference>
<feature type="transmembrane region" description="Helical" evidence="5">
    <location>
        <begin position="298"/>
        <end position="316"/>
    </location>
</feature>
<feature type="transmembrane region" description="Helical" evidence="5">
    <location>
        <begin position="149"/>
        <end position="171"/>
    </location>
</feature>
<dbReference type="STRING" id="995034.SAMN05216219_3148"/>
<dbReference type="AlphaFoldDB" id="A0A1I5DWN2"/>
<dbReference type="Proteomes" id="UP000198867">
    <property type="component" value="Unassembled WGS sequence"/>
</dbReference>
<dbReference type="OrthoDB" id="9787026at2"/>
<protein>
    <submittedName>
        <fullName evidence="7">Sugar phosphate permease</fullName>
    </submittedName>
</protein>
<feature type="transmembrane region" description="Helical" evidence="5">
    <location>
        <begin position="268"/>
        <end position="289"/>
    </location>
</feature>
<gene>
    <name evidence="7" type="ORF">SAMN05216219_3148</name>
</gene>
<dbReference type="PROSITE" id="PS00217">
    <property type="entry name" value="SUGAR_TRANSPORT_2"/>
    <property type="match status" value="1"/>
</dbReference>
<feature type="transmembrane region" description="Helical" evidence="5">
    <location>
        <begin position="58"/>
        <end position="82"/>
    </location>
</feature>
<feature type="transmembrane region" description="Helical" evidence="5">
    <location>
        <begin position="386"/>
        <end position="406"/>
    </location>
</feature>
<feature type="transmembrane region" description="Helical" evidence="5">
    <location>
        <begin position="226"/>
        <end position="248"/>
    </location>
</feature>
<dbReference type="PROSITE" id="PS50850">
    <property type="entry name" value="MFS"/>
    <property type="match status" value="1"/>
</dbReference>
<evidence type="ECO:0000256" key="1">
    <source>
        <dbReference type="ARBA" id="ARBA00004651"/>
    </source>
</evidence>
<feature type="transmembrane region" description="Helical" evidence="5">
    <location>
        <begin position="359"/>
        <end position="380"/>
    </location>
</feature>
<dbReference type="GO" id="GO:0046943">
    <property type="term" value="F:carboxylic acid transmembrane transporter activity"/>
    <property type="evidence" value="ECO:0007669"/>
    <property type="project" value="TreeGrafter"/>
</dbReference>
<feature type="transmembrane region" description="Helical" evidence="5">
    <location>
        <begin position="177"/>
        <end position="194"/>
    </location>
</feature>
<dbReference type="EMBL" id="FOVM01000011">
    <property type="protein sequence ID" value="SFO03638.1"/>
    <property type="molecule type" value="Genomic_DNA"/>
</dbReference>
<evidence type="ECO:0000313" key="8">
    <source>
        <dbReference type="Proteomes" id="UP000198867"/>
    </source>
</evidence>
<evidence type="ECO:0000256" key="3">
    <source>
        <dbReference type="ARBA" id="ARBA00022989"/>
    </source>
</evidence>
<evidence type="ECO:0000313" key="7">
    <source>
        <dbReference type="EMBL" id="SFO03638.1"/>
    </source>
</evidence>
<reference evidence="8" key="1">
    <citation type="submission" date="2016-10" db="EMBL/GenBank/DDBJ databases">
        <authorList>
            <person name="Varghese N."/>
            <person name="Submissions S."/>
        </authorList>
    </citation>
    <scope>NUCLEOTIDE SEQUENCE [LARGE SCALE GENOMIC DNA]</scope>
    <source>
        <strain evidence="8">CGMCC 1.11101</strain>
    </source>
</reference>
<evidence type="ECO:0000256" key="5">
    <source>
        <dbReference type="SAM" id="Phobius"/>
    </source>
</evidence>
<dbReference type="InterPro" id="IPR011701">
    <property type="entry name" value="MFS"/>
</dbReference>
<keyword evidence="2 5" id="KW-0812">Transmembrane</keyword>
<feature type="transmembrane region" description="Helical" evidence="5">
    <location>
        <begin position="322"/>
        <end position="347"/>
    </location>
</feature>
<dbReference type="InterPro" id="IPR020846">
    <property type="entry name" value="MFS_dom"/>
</dbReference>
<evidence type="ECO:0000256" key="2">
    <source>
        <dbReference type="ARBA" id="ARBA00022692"/>
    </source>
</evidence>
<proteinExistence type="predicted"/>
<organism evidence="7 8">
    <name type="scientific">Mycetocola miduiensis</name>
    <dbReference type="NCBI Taxonomy" id="995034"/>
    <lineage>
        <taxon>Bacteria</taxon>
        <taxon>Bacillati</taxon>
        <taxon>Actinomycetota</taxon>
        <taxon>Actinomycetes</taxon>
        <taxon>Micrococcales</taxon>
        <taxon>Microbacteriaceae</taxon>
        <taxon>Mycetocola</taxon>
    </lineage>
</organism>
<dbReference type="PANTHER" id="PTHR23508:SF10">
    <property type="entry name" value="CARBOXYLIC ACID TRANSPORTER PROTEIN HOMOLOG"/>
    <property type="match status" value="1"/>
</dbReference>
<keyword evidence="4 5" id="KW-0472">Membrane</keyword>
<feature type="domain" description="Major facilitator superfamily (MFS) profile" evidence="6">
    <location>
        <begin position="25"/>
        <end position="410"/>
    </location>
</feature>
<accession>A0A1I5DWN2</accession>